<sequence>MRPRVAFWTTRWTVQHIRNGLTVFALIYVIIRGLSTPSSPFTVAQGAPPPLSPQDTAFAVACSSIYGLSRNPQICYFDHVFDCQMLCQRLVHSLGYYVTNWPSTLAPACDAACNVRQSSICDSGASFLQFCEDVARARAQAASTLVVAQNDQSCQSFFSFLLLFIASNVLVFVTEYKAKDPVASHDDADLYEASRSDVTTSLISHLMLMNNAILAVFGELDKNARAVKGKQLVDVTLPTMFRLLEHRLVMTSVGDPYLLEKLSLADLEVYLTVDMLKTNFLRDIDTSTIPDGYTHVMRIYNAVKKHPKVAEWNHRKN</sequence>
<protein>
    <recommendedName>
        <fullName evidence="2">GST C-terminal domain-containing protein</fullName>
    </recommendedName>
</protein>
<dbReference type="InterPro" id="IPR004046">
    <property type="entry name" value="GST_C"/>
</dbReference>
<dbReference type="Proteomes" id="UP000481153">
    <property type="component" value="Unassembled WGS sequence"/>
</dbReference>
<organism evidence="3 4">
    <name type="scientific">Aphanomyces euteiches</name>
    <dbReference type="NCBI Taxonomy" id="100861"/>
    <lineage>
        <taxon>Eukaryota</taxon>
        <taxon>Sar</taxon>
        <taxon>Stramenopiles</taxon>
        <taxon>Oomycota</taxon>
        <taxon>Saprolegniomycetes</taxon>
        <taxon>Saprolegniales</taxon>
        <taxon>Verrucalvaceae</taxon>
        <taxon>Aphanomyces</taxon>
    </lineage>
</organism>
<keyword evidence="1" id="KW-0812">Transmembrane</keyword>
<evidence type="ECO:0000313" key="4">
    <source>
        <dbReference type="Proteomes" id="UP000481153"/>
    </source>
</evidence>
<name>A0A6G0WFG9_9STRA</name>
<dbReference type="AlphaFoldDB" id="A0A6G0WFG9"/>
<evidence type="ECO:0000259" key="2">
    <source>
        <dbReference type="PROSITE" id="PS50405"/>
    </source>
</evidence>
<comment type="caution">
    <text evidence="3">The sequence shown here is derived from an EMBL/GenBank/DDBJ whole genome shotgun (WGS) entry which is preliminary data.</text>
</comment>
<dbReference type="VEuPathDB" id="FungiDB:AeMF1_005031"/>
<evidence type="ECO:0000256" key="1">
    <source>
        <dbReference type="SAM" id="Phobius"/>
    </source>
</evidence>
<dbReference type="PROSITE" id="PS50405">
    <property type="entry name" value="GST_CTER"/>
    <property type="match status" value="1"/>
</dbReference>
<keyword evidence="4" id="KW-1185">Reference proteome</keyword>
<accession>A0A6G0WFG9</accession>
<dbReference type="Gene3D" id="1.20.1050.10">
    <property type="match status" value="1"/>
</dbReference>
<gene>
    <name evidence="3" type="ORF">Ae201684_016100</name>
</gene>
<keyword evidence="1" id="KW-1133">Transmembrane helix</keyword>
<reference evidence="3 4" key="1">
    <citation type="submission" date="2019-07" db="EMBL/GenBank/DDBJ databases">
        <title>Genomics analysis of Aphanomyces spp. identifies a new class of oomycete effector associated with host adaptation.</title>
        <authorList>
            <person name="Gaulin E."/>
        </authorList>
    </citation>
    <scope>NUCLEOTIDE SEQUENCE [LARGE SCALE GENOMIC DNA]</scope>
    <source>
        <strain evidence="3 4">ATCC 201684</strain>
    </source>
</reference>
<dbReference type="InterPro" id="IPR036282">
    <property type="entry name" value="Glutathione-S-Trfase_C_sf"/>
</dbReference>
<keyword evidence="1" id="KW-0472">Membrane</keyword>
<feature type="transmembrane region" description="Helical" evidence="1">
    <location>
        <begin position="157"/>
        <end position="174"/>
    </location>
</feature>
<proteinExistence type="predicted"/>
<dbReference type="Pfam" id="PF14497">
    <property type="entry name" value="GST_C_3"/>
    <property type="match status" value="1"/>
</dbReference>
<feature type="domain" description="GST C-terminal" evidence="2">
    <location>
        <begin position="189"/>
        <end position="317"/>
    </location>
</feature>
<dbReference type="InterPro" id="IPR010987">
    <property type="entry name" value="Glutathione-S-Trfase_C-like"/>
</dbReference>
<evidence type="ECO:0000313" key="3">
    <source>
        <dbReference type="EMBL" id="KAF0725459.1"/>
    </source>
</evidence>
<dbReference type="SUPFAM" id="SSF47616">
    <property type="entry name" value="GST C-terminal domain-like"/>
    <property type="match status" value="1"/>
</dbReference>
<dbReference type="EMBL" id="VJMJ01000242">
    <property type="protein sequence ID" value="KAF0725459.1"/>
    <property type="molecule type" value="Genomic_DNA"/>
</dbReference>